<dbReference type="SUPFAM" id="SSF52402">
    <property type="entry name" value="Adenine nucleotide alpha hydrolases-like"/>
    <property type="match status" value="1"/>
</dbReference>
<feature type="compositionally biased region" description="Low complexity" evidence="1">
    <location>
        <begin position="8"/>
        <end position="29"/>
    </location>
</feature>
<reference evidence="2 3" key="1">
    <citation type="submission" date="2016-10" db="EMBL/GenBank/DDBJ databases">
        <authorList>
            <person name="de Groot N.N."/>
        </authorList>
    </citation>
    <scope>NUCLEOTIDE SEQUENCE [LARGE SCALE GENOMIC DNA]</scope>
    <source>
        <strain evidence="2 3">CGMCC 4.2026</strain>
    </source>
</reference>
<protein>
    <recommendedName>
        <fullName evidence="4">TIGR00268 family protein</fullName>
    </recommendedName>
</protein>
<dbReference type="PANTHER" id="PTHR43169:SF2">
    <property type="entry name" value="NAD_GMP SYNTHASE DOMAIN-CONTAINING PROTEIN"/>
    <property type="match status" value="1"/>
</dbReference>
<dbReference type="NCBIfam" id="TIGR00268">
    <property type="entry name" value="ATP-dependent sacrificial sulfur transferase LarE"/>
    <property type="match status" value="1"/>
</dbReference>
<accession>A0A1H8EHM6</accession>
<dbReference type="Proteomes" id="UP000181951">
    <property type="component" value="Unassembled WGS sequence"/>
</dbReference>
<evidence type="ECO:0008006" key="4">
    <source>
        <dbReference type="Google" id="ProtNLM"/>
    </source>
</evidence>
<evidence type="ECO:0000313" key="3">
    <source>
        <dbReference type="Proteomes" id="UP000181951"/>
    </source>
</evidence>
<dbReference type="AlphaFoldDB" id="A0A1H8EHM6"/>
<feature type="region of interest" description="Disordered" evidence="1">
    <location>
        <begin position="1"/>
        <end position="54"/>
    </location>
</feature>
<dbReference type="STRING" id="310780.SAMN05216267_1002213"/>
<dbReference type="InterPro" id="IPR014729">
    <property type="entry name" value="Rossmann-like_a/b/a_fold"/>
</dbReference>
<dbReference type="CDD" id="cd01990">
    <property type="entry name" value="LarE-like"/>
    <property type="match status" value="1"/>
</dbReference>
<dbReference type="PANTHER" id="PTHR43169">
    <property type="entry name" value="EXSB FAMILY PROTEIN"/>
    <property type="match status" value="1"/>
</dbReference>
<evidence type="ECO:0000256" key="1">
    <source>
        <dbReference type="SAM" id="MobiDB-lite"/>
    </source>
</evidence>
<dbReference type="GO" id="GO:0016783">
    <property type="term" value="F:sulfurtransferase activity"/>
    <property type="evidence" value="ECO:0007669"/>
    <property type="project" value="InterPro"/>
</dbReference>
<evidence type="ECO:0000313" key="2">
    <source>
        <dbReference type="EMBL" id="SEN18985.1"/>
    </source>
</evidence>
<feature type="compositionally biased region" description="Pro residues" evidence="1">
    <location>
        <begin position="30"/>
        <end position="44"/>
    </location>
</feature>
<dbReference type="RefSeq" id="WP_218159294.1">
    <property type="nucleotide sequence ID" value="NZ_FODD01000002.1"/>
</dbReference>
<dbReference type="EMBL" id="FODD01000002">
    <property type="protein sequence ID" value="SEN18985.1"/>
    <property type="molecule type" value="Genomic_DNA"/>
</dbReference>
<organism evidence="2 3">
    <name type="scientific">Actinacidiphila rubida</name>
    <dbReference type="NCBI Taxonomy" id="310780"/>
    <lineage>
        <taxon>Bacteria</taxon>
        <taxon>Bacillati</taxon>
        <taxon>Actinomycetota</taxon>
        <taxon>Actinomycetes</taxon>
        <taxon>Kitasatosporales</taxon>
        <taxon>Streptomycetaceae</taxon>
        <taxon>Actinacidiphila</taxon>
    </lineage>
</organism>
<dbReference type="Gene3D" id="3.40.50.620">
    <property type="entry name" value="HUPs"/>
    <property type="match status" value="1"/>
</dbReference>
<dbReference type="InterPro" id="IPR005232">
    <property type="entry name" value="LarE"/>
</dbReference>
<name>A0A1H8EHM6_9ACTN</name>
<keyword evidence="3" id="KW-1185">Reference proteome</keyword>
<dbReference type="InterPro" id="IPR052188">
    <property type="entry name" value="Ni-pincer_cofactor_biosynth"/>
</dbReference>
<sequence length="353" mass="37168">MTQTTHLTQTAPITRTTPVTRTTQRMTPLPTTPLPTAPSGPSPAAPAAAGHRPVSGTAHLAVTEDPHLAGRLENLHAQLAALDSLVVAFSGGADSTLVLAAAARALGPDRVLAATGDSASLSDRERRAVRTIAHDLGVRHAFVTTRELESDGYRRNARSRCWFCKTELLQKLGEFATEEGMDAIATGTNADDLLDPFRPGVKAAAALGALTPLADAGLTKAQVRAASRSWGLPTWSKPASPCLSSRIAYGLTITRERLSRVERAEEALRTALREAGIVSGDLRVRDLGNRALIQVTPSAVRDLGDCRPALDAVRDAGFDDVEVDPLGFRSGSLNTMAVEPTAAPRSPEGSNGQ</sequence>
<gene>
    <name evidence="2" type="ORF">SAMN05216267_1002213</name>
</gene>
<proteinExistence type="predicted"/>